<dbReference type="KEGG" id="kol:Kole_1512"/>
<dbReference type="OrthoDB" id="41661at2"/>
<evidence type="ECO:0000259" key="5">
    <source>
        <dbReference type="PROSITE" id="PS50893"/>
    </source>
</evidence>
<reference evidence="6 7" key="1">
    <citation type="submission" date="2009-06" db="EMBL/GenBank/DDBJ databases">
        <title>Complete sequence of Thermotogales bacterium TBF 19.5.1.</title>
        <authorList>
            <consortium name="US DOE Joint Genome Institute"/>
            <person name="Lucas S."/>
            <person name="Copeland A."/>
            <person name="Lapidus A."/>
            <person name="Glavina del Rio T."/>
            <person name="Tice H."/>
            <person name="Bruce D."/>
            <person name="Goodwin L."/>
            <person name="Pitluck S."/>
            <person name="Chertkov O."/>
            <person name="Brettin T."/>
            <person name="Detter J.C."/>
            <person name="Han C."/>
            <person name="Schmutz J."/>
            <person name="Larimer F."/>
            <person name="Land M."/>
            <person name="Hauser L."/>
            <person name="Kyrpides N."/>
            <person name="Ovchinnikova G."/>
            <person name="Noll K."/>
        </authorList>
    </citation>
    <scope>NUCLEOTIDE SEQUENCE [LARGE SCALE GENOMIC DNA]</scope>
    <source>
        <strain evidence="7">ATCC BAA-1733 / DSM 21960 / TBF 19.5.1</strain>
    </source>
</reference>
<dbReference type="CDD" id="cd03257">
    <property type="entry name" value="ABC_NikE_OppD_transporters"/>
    <property type="match status" value="1"/>
</dbReference>
<gene>
    <name evidence="6" type="ordered locus">Kole_1512</name>
</gene>
<comment type="similarity">
    <text evidence="1">Belongs to the ABC transporter superfamily.</text>
</comment>
<proteinExistence type="inferred from homology"/>
<keyword evidence="7" id="KW-1185">Reference proteome</keyword>
<dbReference type="GO" id="GO:0015833">
    <property type="term" value="P:peptide transport"/>
    <property type="evidence" value="ECO:0007669"/>
    <property type="project" value="InterPro"/>
</dbReference>
<dbReference type="Proteomes" id="UP000002382">
    <property type="component" value="Chromosome"/>
</dbReference>
<evidence type="ECO:0000313" key="6">
    <source>
        <dbReference type="EMBL" id="ACR80202.1"/>
    </source>
</evidence>
<dbReference type="InterPro" id="IPR013563">
    <property type="entry name" value="Oligopep_ABC_C"/>
</dbReference>
<evidence type="ECO:0000256" key="2">
    <source>
        <dbReference type="ARBA" id="ARBA00022448"/>
    </source>
</evidence>
<protein>
    <submittedName>
        <fullName evidence="6">Oligopeptide/dipeptide ABC transporter, ATPase subunit</fullName>
    </submittedName>
</protein>
<accession>C5CEG2</accession>
<dbReference type="HOGENOM" id="CLU_000604_1_23_0"/>
<feature type="domain" description="ABC transporter" evidence="5">
    <location>
        <begin position="4"/>
        <end position="312"/>
    </location>
</feature>
<dbReference type="InterPro" id="IPR003439">
    <property type="entry name" value="ABC_transporter-like_ATP-bd"/>
</dbReference>
<dbReference type="EMBL" id="CP001634">
    <property type="protein sequence ID" value="ACR80202.1"/>
    <property type="molecule type" value="Genomic_DNA"/>
</dbReference>
<dbReference type="GO" id="GO:0005524">
    <property type="term" value="F:ATP binding"/>
    <property type="evidence" value="ECO:0007669"/>
    <property type="project" value="UniProtKB-KW"/>
</dbReference>
<dbReference type="RefSeq" id="WP_015868847.1">
    <property type="nucleotide sequence ID" value="NC_012785.1"/>
</dbReference>
<dbReference type="InterPro" id="IPR050319">
    <property type="entry name" value="ABC_transp_ATP-bind"/>
</dbReference>
<name>C5CEG2_KOSOT</name>
<dbReference type="eggNOG" id="COG4608">
    <property type="taxonomic scope" value="Bacteria"/>
</dbReference>
<dbReference type="SMART" id="SM00382">
    <property type="entry name" value="AAA"/>
    <property type="match status" value="1"/>
</dbReference>
<dbReference type="PROSITE" id="PS50893">
    <property type="entry name" value="ABC_TRANSPORTER_2"/>
    <property type="match status" value="1"/>
</dbReference>
<dbReference type="NCBIfam" id="TIGR01727">
    <property type="entry name" value="oligo_HPY"/>
    <property type="match status" value="1"/>
</dbReference>
<keyword evidence="4" id="KW-0067">ATP-binding</keyword>
<dbReference type="Pfam" id="PF00005">
    <property type="entry name" value="ABC_tran"/>
    <property type="match status" value="2"/>
</dbReference>
<dbReference type="InterPro" id="IPR017871">
    <property type="entry name" value="ABC_transporter-like_CS"/>
</dbReference>
<dbReference type="SUPFAM" id="SSF52540">
    <property type="entry name" value="P-loop containing nucleoside triphosphate hydrolases"/>
    <property type="match status" value="1"/>
</dbReference>
<keyword evidence="2" id="KW-0813">Transport</keyword>
<reference evidence="6 7" key="2">
    <citation type="journal article" date="2011" name="J. Bacteriol.">
        <title>Genome Sequence of Kosmotoga olearia Strain TBF 19.5.1, a Thermophilic Bacterium with a Wide Growth Temperature Range, Isolated from the Troll B Oil Platform in the North Sea.</title>
        <authorList>
            <person name="Swithers K.S."/>
            <person name="Dipippo J.L."/>
            <person name="Bruce D.C."/>
            <person name="Detter C."/>
            <person name="Tapia R."/>
            <person name="Han S."/>
            <person name="Goodwin L.A."/>
            <person name="Han J."/>
            <person name="Woyke T."/>
            <person name="Pitluck S."/>
            <person name="Pennacchio L."/>
            <person name="Nolan M."/>
            <person name="Mikhailova N."/>
            <person name="Land M.L."/>
            <person name="Nesbo C.L."/>
            <person name="Gogarten J.P."/>
            <person name="Noll K.M."/>
        </authorList>
    </citation>
    <scope>NUCLEOTIDE SEQUENCE [LARGE SCALE GENOMIC DNA]</scope>
    <source>
        <strain evidence="7">ATCC BAA-1733 / DSM 21960 / TBF 19.5.1</strain>
    </source>
</reference>
<evidence type="ECO:0000256" key="3">
    <source>
        <dbReference type="ARBA" id="ARBA00022741"/>
    </source>
</evidence>
<dbReference type="PROSITE" id="PS00211">
    <property type="entry name" value="ABC_TRANSPORTER_1"/>
    <property type="match status" value="1"/>
</dbReference>
<dbReference type="PANTHER" id="PTHR43776">
    <property type="entry name" value="TRANSPORT ATP-BINDING PROTEIN"/>
    <property type="match status" value="1"/>
</dbReference>
<sequence length="389" mass="44023">MKLLEVRNLKKYFPIKQGFLIDRVVGYVKAVDDVSFDLDRGKTIGLVGESGCGKTTIGKTILRLHDLTDGEIIIDGEDTTFYFMKPRKAMEYLKEKYLSRPEFSNGGKNLQPHEKHIYDVYKKANENPKEVLKILSANRKEKLLEIRRKAQIVFQDPMSSLNPRMTVGQMLSEPLLFHGIAQNIDEAIEIVKNLLTQVGLKPYHIDRYPHQFSGGQRQRIAIARAVSVNPELIVLDEPTSALDVSVQAQIVKLLKELQEKLNAGYVFISHDLALVRFISDEVAVMYLGKIVEKGGSEEVFDNPLHPYTKALLAAAPIPDPRKKRNRKELIGGQVPSPINRPSGCFFHPRCKYKMEICSKEYPPLFKVSDNHYVACHLYSTSSKEGGEKA</sequence>
<evidence type="ECO:0000256" key="1">
    <source>
        <dbReference type="ARBA" id="ARBA00005417"/>
    </source>
</evidence>
<dbReference type="PANTHER" id="PTHR43776:SF7">
    <property type="entry name" value="D,D-DIPEPTIDE TRANSPORT ATP-BINDING PROTEIN DDPF-RELATED"/>
    <property type="match status" value="1"/>
</dbReference>
<dbReference type="GO" id="GO:0016887">
    <property type="term" value="F:ATP hydrolysis activity"/>
    <property type="evidence" value="ECO:0007669"/>
    <property type="project" value="InterPro"/>
</dbReference>
<organism evidence="6 7">
    <name type="scientific">Kosmotoga olearia (strain ATCC BAA-1733 / DSM 21960 / TBF 19.5.1)</name>
    <dbReference type="NCBI Taxonomy" id="521045"/>
    <lineage>
        <taxon>Bacteria</taxon>
        <taxon>Thermotogati</taxon>
        <taxon>Thermotogota</taxon>
        <taxon>Thermotogae</taxon>
        <taxon>Kosmotogales</taxon>
        <taxon>Kosmotogaceae</taxon>
        <taxon>Kosmotoga</taxon>
    </lineage>
</organism>
<dbReference type="GO" id="GO:0055085">
    <property type="term" value="P:transmembrane transport"/>
    <property type="evidence" value="ECO:0007669"/>
    <property type="project" value="UniProtKB-ARBA"/>
</dbReference>
<dbReference type="STRING" id="521045.Kole_1512"/>
<evidence type="ECO:0000256" key="4">
    <source>
        <dbReference type="ARBA" id="ARBA00022840"/>
    </source>
</evidence>
<keyword evidence="3" id="KW-0547">Nucleotide-binding</keyword>
<dbReference type="Pfam" id="PF08352">
    <property type="entry name" value="oligo_HPY"/>
    <property type="match status" value="1"/>
</dbReference>
<evidence type="ECO:0000313" key="7">
    <source>
        <dbReference type="Proteomes" id="UP000002382"/>
    </source>
</evidence>
<dbReference type="InterPro" id="IPR003593">
    <property type="entry name" value="AAA+_ATPase"/>
</dbReference>
<dbReference type="Gene3D" id="3.40.50.300">
    <property type="entry name" value="P-loop containing nucleotide triphosphate hydrolases"/>
    <property type="match status" value="1"/>
</dbReference>
<dbReference type="AlphaFoldDB" id="C5CEG2"/>
<dbReference type="InterPro" id="IPR027417">
    <property type="entry name" value="P-loop_NTPase"/>
</dbReference>